<protein>
    <submittedName>
        <fullName evidence="1">Uncharacterized protein</fullName>
    </submittedName>
</protein>
<accession>M6KMB5</accession>
<name>M6KMB5_LEPIR</name>
<dbReference type="AlphaFoldDB" id="M6KMB5"/>
<reference evidence="1 2" key="1">
    <citation type="submission" date="2013-01" db="EMBL/GenBank/DDBJ databases">
        <authorList>
            <person name="Harkins D.M."/>
            <person name="Durkin A.S."/>
            <person name="Brinkac L.M."/>
            <person name="Haft D.H."/>
            <person name="Selengut J.D."/>
            <person name="Sanka R."/>
            <person name="DePew J."/>
            <person name="Purushe J."/>
            <person name="Peacock S.J."/>
            <person name="Thaipadungpanit J."/>
            <person name="Wuthiekanun V.W."/>
            <person name="Day N.P."/>
            <person name="Vinetz J.M."/>
            <person name="Sutton G.G."/>
            <person name="Nierman W.C."/>
            <person name="Fouts D.E."/>
        </authorList>
    </citation>
    <scope>NUCLEOTIDE SEQUENCE [LARGE SCALE GENOMIC DNA]</scope>
    <source>
        <strain evidence="1 2">L0374</strain>
    </source>
</reference>
<evidence type="ECO:0000313" key="1">
    <source>
        <dbReference type="EMBL" id="EMN32985.1"/>
    </source>
</evidence>
<sequence>MVLRQSLLSKGISEEDVSFLLEISEAKSGFAEIAFQLNRKDKRTLLHIANFILKNKMEENL</sequence>
<proteinExistence type="predicted"/>
<comment type="caution">
    <text evidence="1">The sequence shown here is derived from an EMBL/GenBank/DDBJ whole genome shotgun (WGS) entry which is preliminary data.</text>
</comment>
<gene>
    <name evidence="1" type="ORF">LEP1GSC083_3239</name>
</gene>
<dbReference type="EMBL" id="AHMZ02000004">
    <property type="protein sequence ID" value="EMN32985.1"/>
    <property type="molecule type" value="Genomic_DNA"/>
</dbReference>
<organism evidence="1 2">
    <name type="scientific">Leptospira interrogans serovar Pyrogenes str. L0374</name>
    <dbReference type="NCBI Taxonomy" id="1049928"/>
    <lineage>
        <taxon>Bacteria</taxon>
        <taxon>Pseudomonadati</taxon>
        <taxon>Spirochaetota</taxon>
        <taxon>Spirochaetia</taxon>
        <taxon>Leptospirales</taxon>
        <taxon>Leptospiraceae</taxon>
        <taxon>Leptospira</taxon>
    </lineage>
</organism>
<dbReference type="Proteomes" id="UP000012137">
    <property type="component" value="Unassembled WGS sequence"/>
</dbReference>
<evidence type="ECO:0000313" key="2">
    <source>
        <dbReference type="Proteomes" id="UP000012137"/>
    </source>
</evidence>